<comment type="caution">
    <text evidence="12">The sequence shown here is derived from an EMBL/GenBank/DDBJ whole genome shotgun (WGS) entry which is preliminary data.</text>
</comment>
<keyword evidence="6" id="KW-1015">Disulfide bond</keyword>
<feature type="domain" description="Plastocyanin-like" evidence="11">
    <location>
        <begin position="28"/>
        <end position="146"/>
    </location>
</feature>
<dbReference type="FunFam" id="2.60.40.420:FF:000045">
    <property type="entry name" value="Laccase 2"/>
    <property type="match status" value="1"/>
</dbReference>
<dbReference type="InterPro" id="IPR045087">
    <property type="entry name" value="Cu-oxidase_fam"/>
</dbReference>
<evidence type="ECO:0000259" key="10">
    <source>
        <dbReference type="Pfam" id="PF07731"/>
    </source>
</evidence>
<dbReference type="GO" id="GO:0016491">
    <property type="term" value="F:oxidoreductase activity"/>
    <property type="evidence" value="ECO:0007669"/>
    <property type="project" value="InterPro"/>
</dbReference>
<keyword evidence="7" id="KW-0325">Glycoprotein</keyword>
<evidence type="ECO:0000259" key="9">
    <source>
        <dbReference type="Pfam" id="PF00394"/>
    </source>
</evidence>
<evidence type="ECO:0000256" key="4">
    <source>
        <dbReference type="ARBA" id="ARBA00022729"/>
    </source>
</evidence>
<name>A0A8H3C9W2_9AGAM</name>
<evidence type="ECO:0000259" key="11">
    <source>
        <dbReference type="Pfam" id="PF07732"/>
    </source>
</evidence>
<dbReference type="Pfam" id="PF07731">
    <property type="entry name" value="Cu-oxidase_2"/>
    <property type="match status" value="1"/>
</dbReference>
<comment type="subunit">
    <text evidence="3">Homodimer.</text>
</comment>
<comment type="similarity">
    <text evidence="2">Belongs to the multicopper oxidase family.</text>
</comment>
<evidence type="ECO:0000256" key="7">
    <source>
        <dbReference type="ARBA" id="ARBA00023180"/>
    </source>
</evidence>
<organism evidence="12 13">
    <name type="scientific">Rhizoctonia solani</name>
    <dbReference type="NCBI Taxonomy" id="456999"/>
    <lineage>
        <taxon>Eukaryota</taxon>
        <taxon>Fungi</taxon>
        <taxon>Dikarya</taxon>
        <taxon>Basidiomycota</taxon>
        <taxon>Agaricomycotina</taxon>
        <taxon>Agaricomycetes</taxon>
        <taxon>Cantharellales</taxon>
        <taxon>Ceratobasidiaceae</taxon>
        <taxon>Rhizoctonia</taxon>
    </lineage>
</organism>
<evidence type="ECO:0000256" key="2">
    <source>
        <dbReference type="ARBA" id="ARBA00010609"/>
    </source>
</evidence>
<dbReference type="Pfam" id="PF00394">
    <property type="entry name" value="Cu-oxidase"/>
    <property type="match status" value="1"/>
</dbReference>
<keyword evidence="5" id="KW-0186">Copper</keyword>
<reference evidence="12" key="1">
    <citation type="submission" date="2021-01" db="EMBL/GenBank/DDBJ databases">
        <authorList>
            <person name="Kaushik A."/>
        </authorList>
    </citation>
    <scope>NUCLEOTIDE SEQUENCE</scope>
    <source>
        <strain evidence="12">AG3-T5</strain>
    </source>
</reference>
<dbReference type="GO" id="GO:0005507">
    <property type="term" value="F:copper ion binding"/>
    <property type="evidence" value="ECO:0007669"/>
    <property type="project" value="InterPro"/>
</dbReference>
<keyword evidence="4 8" id="KW-0732">Signal</keyword>
<dbReference type="InterPro" id="IPR008972">
    <property type="entry name" value="Cupredoxin"/>
</dbReference>
<sequence>MARTTFLVSVSLFASAVLARTVEYNLKISNGPIAPDGVERKSATLVNGGYPGPLITANKGDTLKINVENCLTDSSQLLATSIHWHGLHEHRNADDDGPAFVTQCPIIPKASYTYTIPLGGQPGSYWYHGHLGTQYVDGLRGPIVISIITNLIIIDPEDPHKQLYDVDNQDTVLVLGDWYHDSSTAIEASGNITLQRPDSATINGKGRFDPNTMPANPDTLYTLKVKRGKRYRLRVINSSAIASFLFGVQGHKCTVIASDGTPTEPYTVDEFNILAAQRRDCVFTADQTPGTYWINAPLTNVANKTVQALLVYEDDSKPYQPPKGPYGTSSVSDDVMKYWAHKHGHGLMPGHDGHKARSGSIGISHQTVKRQANATVVVLDETKLAPLQDKVPCNPNQPADMTVDLTFSLGQAAGTWAINNITYKSPYDPALLTILKDKDGVTESDFTPTAHTVILPKNKCIEFNLKGSSRIPITHPVHLHGHTFSVVQYGNSTPNYINPPQGDVVGTPDAGVRLRFKTDNPGPWFLHCHIDWHLVEGFAMVFAEAPEEVKNGPESVPVDSKWKKLCTAYDEWFKSQPANQNPDL</sequence>
<comment type="function">
    <text evidence="1">Lignin degradation and detoxification of lignin-derived products.</text>
</comment>
<evidence type="ECO:0000256" key="8">
    <source>
        <dbReference type="SAM" id="SignalP"/>
    </source>
</evidence>
<dbReference type="InterPro" id="IPR001117">
    <property type="entry name" value="Cu-oxidase_2nd"/>
</dbReference>
<dbReference type="InterPro" id="IPR011707">
    <property type="entry name" value="Cu-oxidase-like_N"/>
</dbReference>
<gene>
    <name evidence="12" type="ORF">RDB_LOCUS193597</name>
</gene>
<dbReference type="PANTHER" id="PTHR11709">
    <property type="entry name" value="MULTI-COPPER OXIDASE"/>
    <property type="match status" value="1"/>
</dbReference>
<feature type="chain" id="PRO_5034971196" description="Laccase, multicopper oxidase, benzenediol:oxygen oxidorectuctase" evidence="8">
    <location>
        <begin position="20"/>
        <end position="584"/>
    </location>
</feature>
<dbReference type="AlphaFoldDB" id="A0A8H3C9W2"/>
<evidence type="ECO:0000256" key="3">
    <source>
        <dbReference type="ARBA" id="ARBA00011738"/>
    </source>
</evidence>
<evidence type="ECO:0000313" key="13">
    <source>
        <dbReference type="Proteomes" id="UP000663841"/>
    </source>
</evidence>
<feature type="domain" description="Plastocyanin-like" evidence="9">
    <location>
        <begin position="170"/>
        <end position="313"/>
    </location>
</feature>
<dbReference type="SUPFAM" id="SSF49503">
    <property type="entry name" value="Cupredoxins"/>
    <property type="match status" value="3"/>
</dbReference>
<dbReference type="Proteomes" id="UP000663841">
    <property type="component" value="Unassembled WGS sequence"/>
</dbReference>
<proteinExistence type="inferred from homology"/>
<feature type="signal peptide" evidence="8">
    <location>
        <begin position="1"/>
        <end position="19"/>
    </location>
</feature>
<feature type="domain" description="Plastocyanin-like" evidence="10">
    <location>
        <begin position="425"/>
        <end position="547"/>
    </location>
</feature>
<dbReference type="PANTHER" id="PTHR11709:SF511">
    <property type="entry name" value="LACCASE"/>
    <property type="match status" value="1"/>
</dbReference>
<dbReference type="CDD" id="cd13903">
    <property type="entry name" value="CuRO_3_Tv-LCC_like"/>
    <property type="match status" value="1"/>
</dbReference>
<accession>A0A8H3C9W2</accession>
<evidence type="ECO:0000256" key="6">
    <source>
        <dbReference type="ARBA" id="ARBA00023157"/>
    </source>
</evidence>
<dbReference type="Pfam" id="PF07732">
    <property type="entry name" value="Cu-oxidase_3"/>
    <property type="match status" value="1"/>
</dbReference>
<evidence type="ECO:0000313" key="12">
    <source>
        <dbReference type="EMBL" id="CAE6476866.1"/>
    </source>
</evidence>
<evidence type="ECO:0000256" key="5">
    <source>
        <dbReference type="ARBA" id="ARBA00023008"/>
    </source>
</evidence>
<evidence type="ECO:0000256" key="1">
    <source>
        <dbReference type="ARBA" id="ARBA00002075"/>
    </source>
</evidence>
<dbReference type="EMBL" id="CAJMWW010000636">
    <property type="protein sequence ID" value="CAE6476866.1"/>
    <property type="molecule type" value="Genomic_DNA"/>
</dbReference>
<evidence type="ECO:0008006" key="14">
    <source>
        <dbReference type="Google" id="ProtNLM"/>
    </source>
</evidence>
<dbReference type="InterPro" id="IPR011706">
    <property type="entry name" value="Cu-oxidase_C"/>
</dbReference>
<protein>
    <recommendedName>
        <fullName evidence="14">Laccase, multicopper oxidase, benzenediol:oxygen oxidorectuctase</fullName>
    </recommendedName>
</protein>
<dbReference type="Gene3D" id="2.60.40.420">
    <property type="entry name" value="Cupredoxins - blue copper proteins"/>
    <property type="match status" value="3"/>
</dbReference>